<dbReference type="InParanoid" id="A0A7J7DQQ8"/>
<dbReference type="PANTHER" id="PTHR13408:SF0">
    <property type="entry name" value="DNA-DIRECTED RNA POLYMERASE III SUBUNIT RPC4"/>
    <property type="match status" value="1"/>
</dbReference>
<evidence type="ECO:0000256" key="1">
    <source>
        <dbReference type="ARBA" id="ARBA00004123"/>
    </source>
</evidence>
<feature type="region of interest" description="Disordered" evidence="5">
    <location>
        <begin position="1"/>
        <end position="41"/>
    </location>
</feature>
<comment type="caution">
    <text evidence="6">The sequence shown here is derived from an EMBL/GenBank/DDBJ whole genome shotgun (WGS) entry which is preliminary data.</text>
</comment>
<dbReference type="GO" id="GO:0003677">
    <property type="term" value="F:DNA binding"/>
    <property type="evidence" value="ECO:0007669"/>
    <property type="project" value="InterPro"/>
</dbReference>
<feature type="region of interest" description="Disordered" evidence="5">
    <location>
        <begin position="188"/>
        <end position="215"/>
    </location>
</feature>
<accession>A0A7J7DQQ8</accession>
<dbReference type="AlphaFoldDB" id="A0A7J7DQQ8"/>
<keyword evidence="7" id="KW-1185">Reference proteome</keyword>
<evidence type="ECO:0000256" key="5">
    <source>
        <dbReference type="SAM" id="MobiDB-lite"/>
    </source>
</evidence>
<dbReference type="OrthoDB" id="5836119at2759"/>
<feature type="compositionally biased region" description="Basic and acidic residues" evidence="5">
    <location>
        <begin position="28"/>
        <end position="39"/>
    </location>
</feature>
<dbReference type="GO" id="GO:0005666">
    <property type="term" value="C:RNA polymerase III complex"/>
    <property type="evidence" value="ECO:0007669"/>
    <property type="project" value="InterPro"/>
</dbReference>
<proteinExistence type="predicted"/>
<comment type="subcellular location">
    <subcellularLocation>
        <location evidence="1">Nucleus</location>
    </subcellularLocation>
</comment>
<feature type="compositionally biased region" description="Polar residues" evidence="5">
    <location>
        <begin position="1"/>
        <end position="11"/>
    </location>
</feature>
<evidence type="ECO:0000256" key="4">
    <source>
        <dbReference type="ARBA" id="ARBA00023242"/>
    </source>
</evidence>
<dbReference type="Pfam" id="PF05132">
    <property type="entry name" value="RNA_pol_Rpc4"/>
    <property type="match status" value="1"/>
</dbReference>
<evidence type="ECO:0000256" key="2">
    <source>
        <dbReference type="ARBA" id="ARBA00022478"/>
    </source>
</evidence>
<dbReference type="Proteomes" id="UP000593562">
    <property type="component" value="Unassembled WGS sequence"/>
</dbReference>
<sequence>MEQGQHTNNTGPARKHRFAPKAPPRRAPKPEVKGEKKEEDAEVALASDLLRRFNERSTRFRPKSDRKIAANQIAFGYGGASSSIKSYGGPKSWSGGKDQGGANAPIQMEKEYKEPWDYYSYYPVTLPLRRPYSGNPEHLDEQEFGETAKVATYDENATNSAVELGLLEEHLEASTFFLQLPPTLPMLKRSATTDGHGAKDSSGQPGRPRAKAKGSGLDDLTAGFMGKMLVYRSGAVKLKLGDTLYDVSPGMDCMFAQDVVAVNTAEKHCCVIAELNNRATITPDMDTILSSMADL</sequence>
<keyword evidence="2 6" id="KW-0240">DNA-directed RNA polymerase</keyword>
<evidence type="ECO:0000313" key="7">
    <source>
        <dbReference type="Proteomes" id="UP000593562"/>
    </source>
</evidence>
<dbReference type="FunCoup" id="A0A7J7DQQ8">
    <property type="interactions" value="277"/>
</dbReference>
<dbReference type="EMBL" id="JAAARO010000004">
    <property type="protein sequence ID" value="KAF5748436.1"/>
    <property type="molecule type" value="Genomic_DNA"/>
</dbReference>
<feature type="compositionally biased region" description="Basic residues" evidence="5">
    <location>
        <begin position="13"/>
        <end position="27"/>
    </location>
</feature>
<protein>
    <submittedName>
        <fullName evidence="6">DNA-directed RNA polymerase III subunit rpc4</fullName>
    </submittedName>
</protein>
<evidence type="ECO:0000256" key="3">
    <source>
        <dbReference type="ARBA" id="ARBA00023163"/>
    </source>
</evidence>
<reference evidence="6 7" key="1">
    <citation type="journal article" date="2020" name="Nat. Commun.">
        <title>Genome of Tripterygium wilfordii and identification of cytochrome P450 involved in triptolide biosynthesis.</title>
        <authorList>
            <person name="Tu L."/>
            <person name="Su P."/>
            <person name="Zhang Z."/>
            <person name="Gao L."/>
            <person name="Wang J."/>
            <person name="Hu T."/>
            <person name="Zhou J."/>
            <person name="Zhang Y."/>
            <person name="Zhao Y."/>
            <person name="Liu Y."/>
            <person name="Song Y."/>
            <person name="Tong Y."/>
            <person name="Lu Y."/>
            <person name="Yang J."/>
            <person name="Xu C."/>
            <person name="Jia M."/>
            <person name="Peters R.J."/>
            <person name="Huang L."/>
            <person name="Gao W."/>
        </authorList>
    </citation>
    <scope>NUCLEOTIDE SEQUENCE [LARGE SCALE GENOMIC DNA]</scope>
    <source>
        <strain evidence="7">cv. XIE 37</strain>
        <tissue evidence="6">Leaf</tissue>
    </source>
</reference>
<dbReference type="InterPro" id="IPR007811">
    <property type="entry name" value="RPC4"/>
</dbReference>
<organism evidence="6 7">
    <name type="scientific">Tripterygium wilfordii</name>
    <name type="common">Thunder God vine</name>
    <dbReference type="NCBI Taxonomy" id="458696"/>
    <lineage>
        <taxon>Eukaryota</taxon>
        <taxon>Viridiplantae</taxon>
        <taxon>Streptophyta</taxon>
        <taxon>Embryophyta</taxon>
        <taxon>Tracheophyta</taxon>
        <taxon>Spermatophyta</taxon>
        <taxon>Magnoliopsida</taxon>
        <taxon>eudicotyledons</taxon>
        <taxon>Gunneridae</taxon>
        <taxon>Pentapetalae</taxon>
        <taxon>rosids</taxon>
        <taxon>fabids</taxon>
        <taxon>Celastrales</taxon>
        <taxon>Celastraceae</taxon>
        <taxon>Tripterygium</taxon>
    </lineage>
</organism>
<dbReference type="GO" id="GO:0042797">
    <property type="term" value="P:tRNA transcription by RNA polymerase III"/>
    <property type="evidence" value="ECO:0007669"/>
    <property type="project" value="TreeGrafter"/>
</dbReference>
<dbReference type="PANTHER" id="PTHR13408">
    <property type="entry name" value="DNA-DIRECTED RNA POLYMERASE III"/>
    <property type="match status" value="1"/>
</dbReference>
<name>A0A7J7DQQ8_TRIWF</name>
<keyword evidence="3" id="KW-0804">Transcription</keyword>
<keyword evidence="4" id="KW-0539">Nucleus</keyword>
<evidence type="ECO:0000313" key="6">
    <source>
        <dbReference type="EMBL" id="KAF5748436.1"/>
    </source>
</evidence>
<gene>
    <name evidence="6" type="ORF">HS088_TW04G00390</name>
</gene>